<keyword evidence="2" id="KW-1185">Reference proteome</keyword>
<organism evidence="1 2">
    <name type="scientific">Segatella copri</name>
    <dbReference type="NCBI Taxonomy" id="165179"/>
    <lineage>
        <taxon>Bacteria</taxon>
        <taxon>Pseudomonadati</taxon>
        <taxon>Bacteroidota</taxon>
        <taxon>Bacteroidia</taxon>
        <taxon>Bacteroidales</taxon>
        <taxon>Prevotellaceae</taxon>
        <taxon>Segatella</taxon>
    </lineage>
</organism>
<dbReference type="AlphaFoldDB" id="A0A6A7WAY9"/>
<reference evidence="1 2" key="1">
    <citation type="submission" date="2019-09" db="EMBL/GenBank/DDBJ databases">
        <title>Distinct polysaccharide growth profiles of human intestinal Prevotella copri isolates.</title>
        <authorList>
            <person name="Fehlner-Peach H."/>
            <person name="Magnabosco C."/>
            <person name="Raghavan V."/>
            <person name="Scher J.U."/>
            <person name="Tett A."/>
            <person name="Cox L.M."/>
            <person name="Gottsegen C."/>
            <person name="Watters A."/>
            <person name="Wiltshire- Gordon J.D."/>
            <person name="Segata N."/>
            <person name="Bonneau R."/>
            <person name="Littman D.R."/>
        </authorList>
    </citation>
    <scope>NUCLEOTIDE SEQUENCE [LARGE SCALE GENOMIC DNA]</scope>
    <source>
        <strain evidence="2">iAQ1173</strain>
    </source>
</reference>
<evidence type="ECO:0000313" key="1">
    <source>
        <dbReference type="EMBL" id="MQP11659.1"/>
    </source>
</evidence>
<evidence type="ECO:0000313" key="2">
    <source>
        <dbReference type="Proteomes" id="UP000384372"/>
    </source>
</evidence>
<gene>
    <name evidence="1" type="ORF">F7D20_06725</name>
</gene>
<dbReference type="EMBL" id="VZAD01000057">
    <property type="protein sequence ID" value="MQP11659.1"/>
    <property type="molecule type" value="Genomic_DNA"/>
</dbReference>
<dbReference type="Proteomes" id="UP000384372">
    <property type="component" value="Unassembled WGS sequence"/>
</dbReference>
<accession>A0A6A7WAY9</accession>
<dbReference type="RefSeq" id="WP_158463360.1">
    <property type="nucleotide sequence ID" value="NZ_VZAD01000057.1"/>
</dbReference>
<sequence>MKKIYIKPSVSVCFAVLDPILQSTSTGGLVMDQNDDGGSCAKKNDFTDDFFDDTTWPKDKSPWD</sequence>
<proteinExistence type="predicted"/>
<name>A0A6A7WAY9_9BACT</name>
<protein>
    <submittedName>
        <fullName evidence="1">Uncharacterized protein</fullName>
    </submittedName>
</protein>
<comment type="caution">
    <text evidence="1">The sequence shown here is derived from an EMBL/GenBank/DDBJ whole genome shotgun (WGS) entry which is preliminary data.</text>
</comment>